<dbReference type="Proteomes" id="UP000245890">
    <property type="component" value="Unassembled WGS sequence"/>
</dbReference>
<comment type="caution">
    <text evidence="2">The sequence shown here is derived from an EMBL/GenBank/DDBJ whole genome shotgun (WGS) entry which is preliminary data.</text>
</comment>
<proteinExistence type="predicted"/>
<dbReference type="InterPro" id="IPR001173">
    <property type="entry name" value="Glyco_trans_2-like"/>
</dbReference>
<dbReference type="SUPFAM" id="SSF53448">
    <property type="entry name" value="Nucleotide-diphospho-sugar transferases"/>
    <property type="match status" value="1"/>
</dbReference>
<keyword evidence="2" id="KW-0808">Transferase</keyword>
<dbReference type="AlphaFoldDB" id="A0A2U0SIY9"/>
<dbReference type="PANTHER" id="PTHR43179">
    <property type="entry name" value="RHAMNOSYLTRANSFERASE WBBL"/>
    <property type="match status" value="1"/>
</dbReference>
<feature type="domain" description="Glycosyltransferase 2-like" evidence="1">
    <location>
        <begin position="259"/>
        <end position="377"/>
    </location>
</feature>
<evidence type="ECO:0000313" key="3">
    <source>
        <dbReference type="Proteomes" id="UP000245890"/>
    </source>
</evidence>
<dbReference type="PANTHER" id="PTHR43179:SF7">
    <property type="entry name" value="RHAMNOSYLTRANSFERASE WBBL"/>
    <property type="match status" value="1"/>
</dbReference>
<evidence type="ECO:0000259" key="1">
    <source>
        <dbReference type="Pfam" id="PF00535"/>
    </source>
</evidence>
<dbReference type="OrthoDB" id="9783791at2"/>
<dbReference type="EMBL" id="QENQ01000001">
    <property type="protein sequence ID" value="PVX31316.1"/>
    <property type="molecule type" value="Genomic_DNA"/>
</dbReference>
<protein>
    <submittedName>
        <fullName evidence="2">Glycosyl transferase</fullName>
    </submittedName>
</protein>
<accession>A0A2U0SIY9</accession>
<dbReference type="CDD" id="cd04186">
    <property type="entry name" value="GT_2_like_c"/>
    <property type="match status" value="1"/>
</dbReference>
<dbReference type="Gene3D" id="3.90.550.10">
    <property type="entry name" value="Spore Coat Polysaccharide Biosynthesis Protein SpsA, Chain A"/>
    <property type="match status" value="1"/>
</dbReference>
<gene>
    <name evidence="2" type="ORF">DD559_03875</name>
</gene>
<keyword evidence="3" id="KW-1185">Reference proteome</keyword>
<organism evidence="2 3">
    <name type="scientific">Sphingomonas pokkalii</name>
    <dbReference type="NCBI Taxonomy" id="2175090"/>
    <lineage>
        <taxon>Bacteria</taxon>
        <taxon>Pseudomonadati</taxon>
        <taxon>Pseudomonadota</taxon>
        <taxon>Alphaproteobacteria</taxon>
        <taxon>Sphingomonadales</taxon>
        <taxon>Sphingomonadaceae</taxon>
        <taxon>Sphingomonas</taxon>
    </lineage>
</organism>
<evidence type="ECO:0000313" key="2">
    <source>
        <dbReference type="EMBL" id="PVX31316.1"/>
    </source>
</evidence>
<dbReference type="InterPro" id="IPR029044">
    <property type="entry name" value="Nucleotide-diphossugar_trans"/>
</dbReference>
<dbReference type="GO" id="GO:0016740">
    <property type="term" value="F:transferase activity"/>
    <property type="evidence" value="ECO:0007669"/>
    <property type="project" value="UniProtKB-KW"/>
</dbReference>
<reference evidence="2 3" key="1">
    <citation type="submission" date="2018-05" db="EMBL/GenBank/DDBJ databases">
        <title>Description of Sphingomonas pokkalii sp nov, isolated from the rhizosphere of saline tolerant pokkali rice and its draft genome analysis.</title>
        <authorList>
            <person name="Menon R."/>
            <person name="Kumari S."/>
            <person name="Rameshkumar N."/>
        </authorList>
    </citation>
    <scope>NUCLEOTIDE SEQUENCE [LARGE SCALE GENOMIC DNA]</scope>
    <source>
        <strain evidence="2 3">L3B27</strain>
    </source>
</reference>
<sequence>MALATATLRVHLDAFRIAPAAYAAATWWRIRGKRVRSKARFSMLLSRSPNAYRLWLLRRRALPPPVPSASEKVAIVALVDARGEADALRRTVGSLRAEGIPYYVVGDARHPTVAHALREIAWEAQPWLLPIMAGDRLADGAVAAYRAAIPACAAGVLYADDDLVTRAGKRRSPHFKPQWNAELFEHFDFLTGACVLRLDPAAVDRLCLDGDWAAGLVRAALAGGGASHLPRILHHRHARPAPCRPAPIVGSVREMPPVSVVIPTRNRHDLLKTCLEGLSRTAYPDIDVILVDNDSDDPDTHAFLAAIACDGVRVLHHPGPFNYSAINNRAVRETRGTMLCLLNNDIEILAPNWLQHLVVQALRDEVGAVGAQLHYPDGRIQHAGVVLGICGGAAHAHRLVRPEGEGYFHRHALPQFVSAVTAAAMVVQRDRFLAVGGFDEQEFPVAFNDVDLCMRLNRRGWQSLYEPRAQLLHHESVSRGFDRDPAGAARLAREMSALQRRWGTLTYLDPFHHPELSRYSETFVVGL</sequence>
<dbReference type="Pfam" id="PF00535">
    <property type="entry name" value="Glycos_transf_2"/>
    <property type="match status" value="1"/>
</dbReference>
<name>A0A2U0SIY9_9SPHN</name>